<evidence type="ECO:0000256" key="1">
    <source>
        <dbReference type="SAM" id="Phobius"/>
    </source>
</evidence>
<dbReference type="EMBL" id="CP063373">
    <property type="protein sequence ID" value="QOV38612.1"/>
    <property type="molecule type" value="Genomic_DNA"/>
</dbReference>
<organism evidence="2 3">
    <name type="scientific">Streptomyces ferrugineus</name>
    <dbReference type="NCBI Taxonomy" id="1413221"/>
    <lineage>
        <taxon>Bacteria</taxon>
        <taxon>Bacillati</taxon>
        <taxon>Actinomycetota</taxon>
        <taxon>Actinomycetes</taxon>
        <taxon>Kitasatosporales</taxon>
        <taxon>Streptomycetaceae</taxon>
        <taxon>Streptomyces</taxon>
    </lineage>
</organism>
<evidence type="ECO:0000313" key="3">
    <source>
        <dbReference type="Proteomes" id="UP000594205"/>
    </source>
</evidence>
<dbReference type="RefSeq" id="WP_194046569.1">
    <property type="nucleotide sequence ID" value="NZ_CP063373.1"/>
</dbReference>
<protein>
    <submittedName>
        <fullName evidence="2">Uncharacterized protein</fullName>
    </submittedName>
</protein>
<keyword evidence="3" id="KW-1185">Reference proteome</keyword>
<sequence>MVLRRLGEWCARHFVIVIVAWIVALGAHAWWTPRWLDRTLPRIDTEGAGEELGAGRATARRAPRP</sequence>
<keyword evidence="1" id="KW-1133">Transmembrane helix</keyword>
<dbReference type="Proteomes" id="UP000594205">
    <property type="component" value="Chromosome"/>
</dbReference>
<keyword evidence="1" id="KW-0472">Membrane</keyword>
<proteinExistence type="predicted"/>
<dbReference type="KEGG" id="sfeu:IM697_09650"/>
<gene>
    <name evidence="2" type="ORF">IM697_09650</name>
</gene>
<feature type="transmembrane region" description="Helical" evidence="1">
    <location>
        <begin position="12"/>
        <end position="31"/>
    </location>
</feature>
<name>A0A7M2SQS6_9ACTN</name>
<evidence type="ECO:0000313" key="2">
    <source>
        <dbReference type="EMBL" id="QOV38612.1"/>
    </source>
</evidence>
<accession>A0A7M2SQS6</accession>
<dbReference type="AlphaFoldDB" id="A0A7M2SQS6"/>
<reference evidence="2 3" key="1">
    <citation type="submission" date="2020-10" db="EMBL/GenBank/DDBJ databases">
        <title>Streptomyces ferrugineus complate genome analysis.</title>
        <authorList>
            <person name="Anwar N."/>
        </authorList>
    </citation>
    <scope>NUCLEOTIDE SEQUENCE [LARGE SCALE GENOMIC DNA]</scope>
    <source>
        <strain evidence="2 3">CCTCC AA2014009</strain>
    </source>
</reference>
<keyword evidence="1" id="KW-0812">Transmembrane</keyword>